<evidence type="ECO:0008006" key="4">
    <source>
        <dbReference type="Google" id="ProtNLM"/>
    </source>
</evidence>
<accession>A0ABV5VZ89</accession>
<evidence type="ECO:0000313" key="2">
    <source>
        <dbReference type="EMBL" id="MFB9753615.1"/>
    </source>
</evidence>
<evidence type="ECO:0000313" key="3">
    <source>
        <dbReference type="Proteomes" id="UP001589619"/>
    </source>
</evidence>
<feature type="transmembrane region" description="Helical" evidence="1">
    <location>
        <begin position="37"/>
        <end position="56"/>
    </location>
</feature>
<dbReference type="Proteomes" id="UP001589619">
    <property type="component" value="Unassembled WGS sequence"/>
</dbReference>
<comment type="caution">
    <text evidence="2">The sequence shown here is derived from an EMBL/GenBank/DDBJ whole genome shotgun (WGS) entry which is preliminary data.</text>
</comment>
<protein>
    <recommendedName>
        <fullName evidence="4">DUF5668 domain-containing protein</fullName>
    </recommendedName>
</protein>
<name>A0ABV5VZ89_9BACL</name>
<keyword evidence="1" id="KW-0812">Transmembrane</keyword>
<feature type="transmembrane region" description="Helical" evidence="1">
    <location>
        <begin position="63"/>
        <end position="83"/>
    </location>
</feature>
<dbReference type="EMBL" id="JBHMAG010000013">
    <property type="protein sequence ID" value="MFB9753615.1"/>
    <property type="molecule type" value="Genomic_DNA"/>
</dbReference>
<keyword evidence="3" id="KW-1185">Reference proteome</keyword>
<sequence length="108" mass="11983">MIQIGKATSGLILLASGGALLVDWSMNTNYLGYAEQAWPLIFIVLGIEYLWIHIAYRNENRPIRLNVGGVLLSVLVAAAIVAYSRYGWPPSRWFDDVAHNLKNLHGSS</sequence>
<keyword evidence="1" id="KW-1133">Transmembrane helix</keyword>
<dbReference type="RefSeq" id="WP_344914639.1">
    <property type="nucleotide sequence ID" value="NZ_BAAAYO010000014.1"/>
</dbReference>
<evidence type="ECO:0000256" key="1">
    <source>
        <dbReference type="SAM" id="Phobius"/>
    </source>
</evidence>
<keyword evidence="1" id="KW-0472">Membrane</keyword>
<gene>
    <name evidence="2" type="ORF">ACFFNY_18765</name>
</gene>
<proteinExistence type="predicted"/>
<reference evidence="2 3" key="1">
    <citation type="submission" date="2024-09" db="EMBL/GenBank/DDBJ databases">
        <authorList>
            <person name="Sun Q."/>
            <person name="Mori K."/>
        </authorList>
    </citation>
    <scope>NUCLEOTIDE SEQUENCE [LARGE SCALE GENOMIC DNA]</scope>
    <source>
        <strain evidence="2 3">JCM 12520</strain>
    </source>
</reference>
<organism evidence="2 3">
    <name type="scientific">Paenibacillus hodogayensis</name>
    <dbReference type="NCBI Taxonomy" id="279208"/>
    <lineage>
        <taxon>Bacteria</taxon>
        <taxon>Bacillati</taxon>
        <taxon>Bacillota</taxon>
        <taxon>Bacilli</taxon>
        <taxon>Bacillales</taxon>
        <taxon>Paenibacillaceae</taxon>
        <taxon>Paenibacillus</taxon>
    </lineage>
</organism>